<evidence type="ECO:0000259" key="2">
    <source>
        <dbReference type="PROSITE" id="PS50994"/>
    </source>
</evidence>
<dbReference type="Proteomes" id="UP000236161">
    <property type="component" value="Unassembled WGS sequence"/>
</dbReference>
<dbReference type="Pfam" id="PF22936">
    <property type="entry name" value="Pol_BBD"/>
    <property type="match status" value="1"/>
</dbReference>
<keyword evidence="1" id="KW-0645">Protease</keyword>
<sequence>MWLLDSKCSRHMTRDKSKFITLKPRNGGLATFGDDTKKRIIEIGKVGKDSTTSIDKVLLVDGLAYNLLSISQLCNNGYDILFDASKCLIKLKNAIMFVGNRYNNIYQVDLGFITCNEKKYLASHVNDSWLWHRRLGNASMHTLHKISKLDLVKGLPKIAFDKDRLCDACQLGKQTKASFKSKSAIYSCKPFELLHMDLFGPIKILSLSGKKYCLVIVDDYSRFSWTLFLAHKHDAYDCFKSLYKRIMNKIGLNVLSIRSDHGGEFENEWFESFCEERGISHNFSAPRTPQQNGIVERKN</sequence>
<dbReference type="PANTHER" id="PTHR42648:SF21">
    <property type="entry name" value="CYSTEINE-RICH RLK (RECEPTOR-LIKE PROTEIN KINASE) 8"/>
    <property type="match status" value="1"/>
</dbReference>
<dbReference type="InterPro" id="IPR039537">
    <property type="entry name" value="Retrotran_Ty1/copia-like"/>
</dbReference>
<dbReference type="InterPro" id="IPR025724">
    <property type="entry name" value="GAG-pre-integrase_dom"/>
</dbReference>
<dbReference type="Gene3D" id="3.30.420.10">
    <property type="entry name" value="Ribonuclease H-like superfamily/Ribonuclease H"/>
    <property type="match status" value="1"/>
</dbReference>
<accession>A0A2I0A0B5</accession>
<organism evidence="3 4">
    <name type="scientific">Apostasia shenzhenica</name>
    <dbReference type="NCBI Taxonomy" id="1088818"/>
    <lineage>
        <taxon>Eukaryota</taxon>
        <taxon>Viridiplantae</taxon>
        <taxon>Streptophyta</taxon>
        <taxon>Embryophyta</taxon>
        <taxon>Tracheophyta</taxon>
        <taxon>Spermatophyta</taxon>
        <taxon>Magnoliopsida</taxon>
        <taxon>Liliopsida</taxon>
        <taxon>Asparagales</taxon>
        <taxon>Orchidaceae</taxon>
        <taxon>Apostasioideae</taxon>
        <taxon>Apostasia</taxon>
    </lineage>
</organism>
<dbReference type="InterPro" id="IPR036397">
    <property type="entry name" value="RNaseH_sf"/>
</dbReference>
<protein>
    <submittedName>
        <fullName evidence="3">Retrovirus-related Pol polyprotein from transposon TNT 1-94</fullName>
        <ecNumber evidence="3">3.1.13.-</ecNumber>
    </submittedName>
</protein>
<dbReference type="SUPFAM" id="SSF53098">
    <property type="entry name" value="Ribonuclease H-like"/>
    <property type="match status" value="1"/>
</dbReference>
<dbReference type="GO" id="GO:0003676">
    <property type="term" value="F:nucleic acid binding"/>
    <property type="evidence" value="ECO:0007669"/>
    <property type="project" value="InterPro"/>
</dbReference>
<dbReference type="GO" id="GO:0015074">
    <property type="term" value="P:DNA integration"/>
    <property type="evidence" value="ECO:0007669"/>
    <property type="project" value="InterPro"/>
</dbReference>
<dbReference type="InterPro" id="IPR001584">
    <property type="entry name" value="Integrase_cat-core"/>
</dbReference>
<reference evidence="3 4" key="1">
    <citation type="journal article" date="2017" name="Nature">
        <title>The Apostasia genome and the evolution of orchids.</title>
        <authorList>
            <person name="Zhang G.Q."/>
            <person name="Liu K.W."/>
            <person name="Li Z."/>
            <person name="Lohaus R."/>
            <person name="Hsiao Y.Y."/>
            <person name="Niu S.C."/>
            <person name="Wang J.Y."/>
            <person name="Lin Y.C."/>
            <person name="Xu Q."/>
            <person name="Chen L.J."/>
            <person name="Yoshida K."/>
            <person name="Fujiwara S."/>
            <person name="Wang Z.W."/>
            <person name="Zhang Y.Q."/>
            <person name="Mitsuda N."/>
            <person name="Wang M."/>
            <person name="Liu G.H."/>
            <person name="Pecoraro L."/>
            <person name="Huang H.X."/>
            <person name="Xiao X.J."/>
            <person name="Lin M."/>
            <person name="Wu X.Y."/>
            <person name="Wu W.L."/>
            <person name="Chen Y.Y."/>
            <person name="Chang S.B."/>
            <person name="Sakamoto S."/>
            <person name="Ohme-Takagi M."/>
            <person name="Yagi M."/>
            <person name="Zeng S.J."/>
            <person name="Shen C.Y."/>
            <person name="Yeh C.M."/>
            <person name="Luo Y.B."/>
            <person name="Tsai W.C."/>
            <person name="Van de Peer Y."/>
            <person name="Liu Z.J."/>
        </authorList>
    </citation>
    <scope>NUCLEOTIDE SEQUENCE [LARGE SCALE GENOMIC DNA]</scope>
    <source>
        <strain evidence="4">cv. Shenzhen</strain>
        <tissue evidence="3">Stem</tissue>
    </source>
</reference>
<evidence type="ECO:0000313" key="3">
    <source>
        <dbReference type="EMBL" id="PKA48986.1"/>
    </source>
</evidence>
<dbReference type="GO" id="GO:0008233">
    <property type="term" value="F:peptidase activity"/>
    <property type="evidence" value="ECO:0007669"/>
    <property type="project" value="UniProtKB-KW"/>
</dbReference>
<dbReference type="InterPro" id="IPR012337">
    <property type="entry name" value="RNaseH-like_sf"/>
</dbReference>
<dbReference type="PROSITE" id="PS50994">
    <property type="entry name" value="INTEGRASE"/>
    <property type="match status" value="1"/>
</dbReference>
<keyword evidence="4" id="KW-1185">Reference proteome</keyword>
<name>A0A2I0A0B5_9ASPA</name>
<dbReference type="OrthoDB" id="778489at2759"/>
<dbReference type="Pfam" id="PF00665">
    <property type="entry name" value="rve"/>
    <property type="match status" value="1"/>
</dbReference>
<proteinExistence type="predicted"/>
<feature type="domain" description="Integrase catalytic" evidence="2">
    <location>
        <begin position="186"/>
        <end position="299"/>
    </location>
</feature>
<dbReference type="AlphaFoldDB" id="A0A2I0A0B5"/>
<keyword evidence="3" id="KW-0378">Hydrolase</keyword>
<dbReference type="Pfam" id="PF13976">
    <property type="entry name" value="gag_pre-integrs"/>
    <property type="match status" value="1"/>
</dbReference>
<dbReference type="EC" id="3.1.13.-" evidence="3"/>
<dbReference type="InterPro" id="IPR054722">
    <property type="entry name" value="PolX-like_BBD"/>
</dbReference>
<dbReference type="GO" id="GO:0006508">
    <property type="term" value="P:proteolysis"/>
    <property type="evidence" value="ECO:0007669"/>
    <property type="project" value="UniProtKB-KW"/>
</dbReference>
<evidence type="ECO:0000313" key="4">
    <source>
        <dbReference type="Proteomes" id="UP000236161"/>
    </source>
</evidence>
<evidence type="ECO:0000256" key="1">
    <source>
        <dbReference type="ARBA" id="ARBA00022670"/>
    </source>
</evidence>
<dbReference type="EMBL" id="KZ452042">
    <property type="protein sequence ID" value="PKA48986.1"/>
    <property type="molecule type" value="Genomic_DNA"/>
</dbReference>
<dbReference type="PANTHER" id="PTHR42648">
    <property type="entry name" value="TRANSPOSASE, PUTATIVE-RELATED"/>
    <property type="match status" value="1"/>
</dbReference>
<gene>
    <name evidence="3" type="ORF">AXF42_Ash019524</name>
</gene>